<dbReference type="Gene3D" id="2.40.10.10">
    <property type="entry name" value="Trypsin-like serine proteases"/>
    <property type="match status" value="1"/>
</dbReference>
<dbReference type="PROSITE" id="PS00135">
    <property type="entry name" value="TRYPSIN_SER"/>
    <property type="match status" value="1"/>
</dbReference>
<gene>
    <name evidence="3" type="ORF">EA661_15935</name>
</gene>
<evidence type="ECO:0000313" key="4">
    <source>
        <dbReference type="Proteomes" id="UP000291286"/>
    </source>
</evidence>
<evidence type="ECO:0000256" key="1">
    <source>
        <dbReference type="ARBA" id="ARBA00023157"/>
    </source>
</evidence>
<name>A0A4Q8LC38_9GAMM</name>
<dbReference type="InterPro" id="IPR001254">
    <property type="entry name" value="Trypsin_dom"/>
</dbReference>
<sequence length="277" mass="29595">MLRTLLLALLAVPFGAGAIVIRDDVDDAKYRVASSEFPALVDLPGEGHGVLIAPQWVVTAAHAVMWQTEIKQVTLNGTPREVERLVVHPGYRKPSQALLDQALATWDWTLFRVVLSSSDDIALIKLARPVTDVTPVALNVGEDEFGQTIKILGAGATGNGIKGYAFSSPHRTELRRAYNKVTSADGRWLCYMFDPPSAALPLEGGSGSGDSGGPVLIQAGNDWRLAGLTSWSDPQSGIRTPGRYGQITCNVRLSHYQDWIKSVTAGAAQAGPRPGAA</sequence>
<dbReference type="InterPro" id="IPR043504">
    <property type="entry name" value="Peptidase_S1_PA_chymotrypsin"/>
</dbReference>
<dbReference type="Pfam" id="PF00089">
    <property type="entry name" value="Trypsin"/>
    <property type="match status" value="1"/>
</dbReference>
<protein>
    <submittedName>
        <fullName evidence="3">Trypsin-like serine protease</fullName>
    </submittedName>
</protein>
<dbReference type="GO" id="GO:0006508">
    <property type="term" value="P:proteolysis"/>
    <property type="evidence" value="ECO:0007669"/>
    <property type="project" value="UniProtKB-KW"/>
</dbReference>
<dbReference type="Proteomes" id="UP000291286">
    <property type="component" value="Unassembled WGS sequence"/>
</dbReference>
<proteinExistence type="predicted"/>
<dbReference type="GO" id="GO:0004252">
    <property type="term" value="F:serine-type endopeptidase activity"/>
    <property type="evidence" value="ECO:0007669"/>
    <property type="project" value="InterPro"/>
</dbReference>
<keyword evidence="3" id="KW-0645">Protease</keyword>
<dbReference type="PRINTS" id="PR00722">
    <property type="entry name" value="CHYMOTRYPSIN"/>
</dbReference>
<evidence type="ECO:0000259" key="2">
    <source>
        <dbReference type="PROSITE" id="PS50240"/>
    </source>
</evidence>
<dbReference type="SUPFAM" id="SSF50494">
    <property type="entry name" value="Trypsin-like serine proteases"/>
    <property type="match status" value="1"/>
</dbReference>
<dbReference type="SMART" id="SM00020">
    <property type="entry name" value="Tryp_SPc"/>
    <property type="match status" value="1"/>
</dbReference>
<dbReference type="PANTHER" id="PTHR24253">
    <property type="entry name" value="TRANSMEMBRANE PROTEASE SERINE"/>
    <property type="match status" value="1"/>
</dbReference>
<keyword evidence="1" id="KW-1015">Disulfide bond</keyword>
<dbReference type="PANTHER" id="PTHR24253:SF153">
    <property type="entry name" value="SERINE PROTEASE HEPSIN"/>
    <property type="match status" value="1"/>
</dbReference>
<dbReference type="InterPro" id="IPR033116">
    <property type="entry name" value="TRYPSIN_SER"/>
</dbReference>
<dbReference type="InterPro" id="IPR009003">
    <property type="entry name" value="Peptidase_S1_PA"/>
</dbReference>
<accession>A0A4Q8LC38</accession>
<organism evidence="3 4">
    <name type="scientific">Pseudoxanthomonas winnipegensis</name>
    <dbReference type="NCBI Taxonomy" id="2480810"/>
    <lineage>
        <taxon>Bacteria</taxon>
        <taxon>Pseudomonadati</taxon>
        <taxon>Pseudomonadota</taxon>
        <taxon>Gammaproteobacteria</taxon>
        <taxon>Lysobacterales</taxon>
        <taxon>Lysobacteraceae</taxon>
        <taxon>Pseudoxanthomonas</taxon>
    </lineage>
</organism>
<dbReference type="InterPro" id="IPR001314">
    <property type="entry name" value="Peptidase_S1A"/>
</dbReference>
<dbReference type="EMBL" id="SHMB01000007">
    <property type="protein sequence ID" value="TAA26419.1"/>
    <property type="molecule type" value="Genomic_DNA"/>
</dbReference>
<dbReference type="PROSITE" id="PS50240">
    <property type="entry name" value="TRYPSIN_DOM"/>
    <property type="match status" value="1"/>
</dbReference>
<dbReference type="RefSeq" id="WP_130520481.1">
    <property type="nucleotide sequence ID" value="NZ_SHMA01000006.1"/>
</dbReference>
<dbReference type="AlphaFoldDB" id="A0A4Q8LC38"/>
<evidence type="ECO:0000313" key="3">
    <source>
        <dbReference type="EMBL" id="TAA26419.1"/>
    </source>
</evidence>
<comment type="caution">
    <text evidence="3">The sequence shown here is derived from an EMBL/GenBank/DDBJ whole genome shotgun (WGS) entry which is preliminary data.</text>
</comment>
<reference evidence="3 4" key="1">
    <citation type="submission" date="2019-02" db="EMBL/GenBank/DDBJ databases">
        <title>WGS of Pseudoxanthomonas species novum from clinical isolates.</title>
        <authorList>
            <person name="Bernier A.-M."/>
            <person name="Bernard K."/>
            <person name="Vachon A."/>
        </authorList>
    </citation>
    <scope>NUCLEOTIDE SEQUENCE [LARGE SCALE GENOMIC DNA]</scope>
    <source>
        <strain evidence="3 4">NML171202</strain>
    </source>
</reference>
<keyword evidence="3" id="KW-0378">Hydrolase</keyword>
<feature type="domain" description="Peptidase S1" evidence="2">
    <location>
        <begin position="20"/>
        <end position="265"/>
    </location>
</feature>